<proteinExistence type="predicted"/>
<dbReference type="Proteomes" id="UP001056429">
    <property type="component" value="Unassembled WGS sequence"/>
</dbReference>
<keyword evidence="3" id="KW-1185">Reference proteome</keyword>
<keyword evidence="1" id="KW-1133">Transmembrane helix</keyword>
<name>A0A9J6P003_9CLOT</name>
<sequence length="376" mass="43825">MIKHKKIRVAVILVVLFIGIYFLGNKIIYHIEIKKIEEKLSETLVPTFEKMKITVMDETVDDEIPSKEYNLKFSTLEFNPWHVKEKGNILEGLGDVEYIAIDENGQEMYRDNIRMPFERKSSKDDFNIKWDWENPNVYIHDFSFKLMNKAAENQFYKYENSIAQTKIKDNPSDKEDEEKKKKSYGTLSLSGTIYKDGGDVSFHGNSNVLKGDIFKLRMELTGTKAVMNVVCEHDLNEFSGVDKPKGMIIYIKKKAPIGNPLWNVSLEDIESIDVSYSENGPKDYYQEFEVEDKVKIEQIYEVINNISVDTITTQEMNELNYDEKKFVRVSLYLKDKRLVGFQINKNGIFFDDFIGLKSKEEGEQVLKLIEKIVEKE</sequence>
<evidence type="ECO:0000313" key="3">
    <source>
        <dbReference type="Proteomes" id="UP001056429"/>
    </source>
</evidence>
<keyword evidence="1" id="KW-0472">Membrane</keyword>
<gene>
    <name evidence="2" type="ORF">KDK92_05545</name>
</gene>
<dbReference type="AlphaFoldDB" id="A0A9J6P003"/>
<reference evidence="2" key="2">
    <citation type="submission" date="2021-04" db="EMBL/GenBank/DDBJ databases">
        <authorList>
            <person name="Dong X."/>
        </authorList>
    </citation>
    <scope>NUCLEOTIDE SEQUENCE</scope>
    <source>
        <strain evidence="2">ZWT</strain>
    </source>
</reference>
<evidence type="ECO:0000256" key="1">
    <source>
        <dbReference type="SAM" id="Phobius"/>
    </source>
</evidence>
<dbReference type="RefSeq" id="WP_250858131.1">
    <property type="nucleotide sequence ID" value="NZ_JAGSOJ010000001.1"/>
</dbReference>
<accession>A0A9J6P003</accession>
<dbReference type="EMBL" id="JAGSOJ010000001">
    <property type="protein sequence ID" value="MCM1989197.1"/>
    <property type="molecule type" value="Genomic_DNA"/>
</dbReference>
<organism evidence="2 3">
    <name type="scientific">Oceanirhabdus seepicola</name>
    <dbReference type="NCBI Taxonomy" id="2828781"/>
    <lineage>
        <taxon>Bacteria</taxon>
        <taxon>Bacillati</taxon>
        <taxon>Bacillota</taxon>
        <taxon>Clostridia</taxon>
        <taxon>Eubacteriales</taxon>
        <taxon>Clostridiaceae</taxon>
        <taxon>Oceanirhabdus</taxon>
    </lineage>
</organism>
<feature type="transmembrane region" description="Helical" evidence="1">
    <location>
        <begin position="7"/>
        <end position="24"/>
    </location>
</feature>
<keyword evidence="1" id="KW-0812">Transmembrane</keyword>
<comment type="caution">
    <text evidence="2">The sequence shown here is derived from an EMBL/GenBank/DDBJ whole genome shotgun (WGS) entry which is preliminary data.</text>
</comment>
<evidence type="ECO:0000313" key="2">
    <source>
        <dbReference type="EMBL" id="MCM1989197.1"/>
    </source>
</evidence>
<reference evidence="2" key="1">
    <citation type="journal article" date="2021" name="mSystems">
        <title>Bacteria and Archaea Synergistically Convert Glycine Betaine to Biogenic Methane in the Formosa Cold Seep of the South China Sea.</title>
        <authorList>
            <person name="Li L."/>
            <person name="Zhang W."/>
            <person name="Zhang S."/>
            <person name="Song L."/>
            <person name="Sun Q."/>
            <person name="Zhang H."/>
            <person name="Xiang H."/>
            <person name="Dong X."/>
        </authorList>
    </citation>
    <scope>NUCLEOTIDE SEQUENCE</scope>
    <source>
        <strain evidence="2">ZWT</strain>
    </source>
</reference>
<protein>
    <submittedName>
        <fullName evidence="2">Uncharacterized protein</fullName>
    </submittedName>
</protein>